<gene>
    <name evidence="3" type="ORF">AACH10_23465</name>
</gene>
<comment type="similarity">
    <text evidence="1">Belongs to the SMP-30/CGR1 family.</text>
</comment>
<dbReference type="SUPFAM" id="SSF63829">
    <property type="entry name" value="Calcium-dependent phosphotriesterase"/>
    <property type="match status" value="1"/>
</dbReference>
<evidence type="ECO:0000259" key="2">
    <source>
        <dbReference type="Pfam" id="PF08450"/>
    </source>
</evidence>
<dbReference type="EMBL" id="JBBUTH010000011">
    <property type="protein sequence ID" value="MEK8053234.1"/>
    <property type="molecule type" value="Genomic_DNA"/>
</dbReference>
<dbReference type="PRINTS" id="PR01790">
    <property type="entry name" value="SMP30FAMILY"/>
</dbReference>
<protein>
    <submittedName>
        <fullName evidence="3">SMP-30/gluconolactonase/LRE family protein</fullName>
        <ecNumber evidence="3">3.1.1.99</ecNumber>
    </submittedName>
</protein>
<dbReference type="InterPro" id="IPR011042">
    <property type="entry name" value="6-blade_b-propeller_TolB-like"/>
</dbReference>
<comment type="caution">
    <text evidence="3">The sequence shown here is derived from an EMBL/GenBank/DDBJ whole genome shotgun (WGS) entry which is preliminary data.</text>
</comment>
<name>A0ABU9CN54_9BURK</name>
<dbReference type="Pfam" id="PF08450">
    <property type="entry name" value="SGL"/>
    <property type="match status" value="1"/>
</dbReference>
<feature type="domain" description="SMP-30/Gluconolactonase/LRE-like region" evidence="2">
    <location>
        <begin position="19"/>
        <end position="269"/>
    </location>
</feature>
<keyword evidence="3" id="KW-0378">Hydrolase</keyword>
<evidence type="ECO:0000256" key="1">
    <source>
        <dbReference type="ARBA" id="ARBA00008853"/>
    </source>
</evidence>
<dbReference type="Proteomes" id="UP001365405">
    <property type="component" value="Unassembled WGS sequence"/>
</dbReference>
<proteinExistence type="inferred from homology"/>
<dbReference type="EC" id="3.1.1.99" evidence="3"/>
<reference evidence="3 4" key="1">
    <citation type="submission" date="2024-04" db="EMBL/GenBank/DDBJ databases">
        <title>Novel species of the genus Ideonella isolated from streams.</title>
        <authorList>
            <person name="Lu H."/>
        </authorList>
    </citation>
    <scope>NUCLEOTIDE SEQUENCE [LARGE SCALE GENOMIC DNA]</scope>
    <source>
        <strain evidence="3 4">DXS22W</strain>
    </source>
</reference>
<dbReference type="PANTHER" id="PTHR10907">
    <property type="entry name" value="REGUCALCIN"/>
    <property type="match status" value="1"/>
</dbReference>
<dbReference type="GO" id="GO:0016787">
    <property type="term" value="F:hydrolase activity"/>
    <property type="evidence" value="ECO:0007669"/>
    <property type="project" value="UniProtKB-KW"/>
</dbReference>
<evidence type="ECO:0000313" key="4">
    <source>
        <dbReference type="Proteomes" id="UP001365405"/>
    </source>
</evidence>
<dbReference type="InterPro" id="IPR005511">
    <property type="entry name" value="SMP-30"/>
</dbReference>
<dbReference type="PANTHER" id="PTHR10907:SF47">
    <property type="entry name" value="REGUCALCIN"/>
    <property type="match status" value="1"/>
</dbReference>
<dbReference type="RefSeq" id="WP_341412976.1">
    <property type="nucleotide sequence ID" value="NZ_JBBUTH010000011.1"/>
</dbReference>
<organism evidence="3 4">
    <name type="scientific">Pseudaquabacterium inlustre</name>
    <dbReference type="NCBI Taxonomy" id="2984192"/>
    <lineage>
        <taxon>Bacteria</taxon>
        <taxon>Pseudomonadati</taxon>
        <taxon>Pseudomonadota</taxon>
        <taxon>Betaproteobacteria</taxon>
        <taxon>Burkholderiales</taxon>
        <taxon>Sphaerotilaceae</taxon>
        <taxon>Pseudaquabacterium</taxon>
    </lineage>
</organism>
<sequence length="303" mass="33051">MTVLDPAGITALPVPPALLGESPLWHPDEQVLYWVDIPGRVLHRFDPARGEHRAWPQPSDPACCVPLLGGGLLLAMRDGLWRFDPQRGERHLVAKPPYDPDRQRFNDGKADALGRFWIGTLDDAREPNAALYCHTPGRGLKRVAEGITVSNGLAFGVDGRTLLWADTKAHAITAFDVDASDGSLSRRRTWRQFAARDAAQPLTAYGGRPDGAAMDSEGGYWVAMFEGQRLLRLDAEGRTLAELPLPVRCPTMPCFGGADLRTLYITTAREKRPADELAAQPLAGCVLQIRVAVPGLPANLARL</sequence>
<evidence type="ECO:0000313" key="3">
    <source>
        <dbReference type="EMBL" id="MEK8053234.1"/>
    </source>
</evidence>
<keyword evidence="4" id="KW-1185">Reference proteome</keyword>
<dbReference type="InterPro" id="IPR013658">
    <property type="entry name" value="SGL"/>
</dbReference>
<accession>A0ABU9CN54</accession>
<dbReference type="Gene3D" id="2.120.10.30">
    <property type="entry name" value="TolB, C-terminal domain"/>
    <property type="match status" value="1"/>
</dbReference>